<evidence type="ECO:0000256" key="4">
    <source>
        <dbReference type="ARBA" id="ARBA00023002"/>
    </source>
</evidence>
<dbReference type="Gene3D" id="3.40.50.1820">
    <property type="entry name" value="alpha/beta hydrolase"/>
    <property type="match status" value="1"/>
</dbReference>
<keyword evidence="4" id="KW-0560">Oxidoreductase</keyword>
<dbReference type="PRINTS" id="PR00081">
    <property type="entry name" value="GDHRDH"/>
</dbReference>
<dbReference type="PROSITE" id="PS00061">
    <property type="entry name" value="ADH_SHORT"/>
    <property type="match status" value="1"/>
</dbReference>
<dbReference type="GO" id="GO:0016491">
    <property type="term" value="F:oxidoreductase activity"/>
    <property type="evidence" value="ECO:0007669"/>
    <property type="project" value="UniProtKB-KW"/>
</dbReference>
<dbReference type="Proteomes" id="UP000528457">
    <property type="component" value="Unassembled WGS sequence"/>
</dbReference>
<reference evidence="6 7" key="1">
    <citation type="submission" date="2020-08" db="EMBL/GenBank/DDBJ databases">
        <title>Genomic Encyclopedia of Type Strains, Phase IV (KMG-IV): sequencing the most valuable type-strain genomes for metagenomic binning, comparative biology and taxonomic classification.</title>
        <authorList>
            <person name="Goeker M."/>
        </authorList>
    </citation>
    <scope>NUCLEOTIDE SEQUENCE [LARGE SCALE GENOMIC DNA]</scope>
    <source>
        <strain evidence="6 7">DSM 22368</strain>
    </source>
</reference>
<keyword evidence="7" id="KW-1185">Reference proteome</keyword>
<dbReference type="InterPro" id="IPR002347">
    <property type="entry name" value="SDR_fam"/>
</dbReference>
<dbReference type="InterPro" id="IPR020904">
    <property type="entry name" value="Sc_DH/Rdtase_CS"/>
</dbReference>
<sequence length="607" mass="66253">MISFKSRLAVITGAGSGIGRALALALAKEGASLALADINEESVAAVAKEAEAAGAPAARHWTLDVVDENAWRRFADEVEQELGMADLLFNNAGIARMGRFEHTESQAFQKVVDVNFWGVVYGTRAFLPQLKLRQGVFINISSLFGLIGVPGNTHYCASKFAVRGFNESIRQEFAEFGVHVASVHPGGVHTNIANSAEFDEGEEDREALLKRSNEKFLVMPPEKAASIILSGVRKRKHRILVGNDAKLLSFVQRLLPASYPKIMKRFLGGEEGPQLDPGPVQARMESPSLRSRFFSWTIRKNFKGKFADTSKPWDSDKIRAAVEKASRSKSMPNVVCEDINLDGEEGKAGVKGQWQRPASGSNSHTILYLHGGGYVFCSVRTHANMTRAWAEQADAQLFSVDYRLAPENPYPAALEDALAAYEYLLDQGIDANSIVVAGDSAGGGLSTALLLKIKERGLAMPAGALLLSPWVDLAGTGASLEANTDSCAFFTGDMIRRAAEHYVADDDEKNPFISPLYGDLEGLPPIRIYVGNTEVLEDDSLRLFDKAREHGVDAELRVWNDQPHVWPVFYPFFPEAKLTVAEMAEFSQRVTSLDEGVNVSSDKGSEA</sequence>
<evidence type="ECO:0000256" key="1">
    <source>
        <dbReference type="ARBA" id="ARBA00006484"/>
    </source>
</evidence>
<comment type="caution">
    <text evidence="6">The sequence shown here is derived from an EMBL/GenBank/DDBJ whole genome shotgun (WGS) entry which is preliminary data.</text>
</comment>
<organism evidence="6 7">
    <name type="scientific">Pseudoteredinibacter isoporae</name>
    <dbReference type="NCBI Taxonomy" id="570281"/>
    <lineage>
        <taxon>Bacteria</taxon>
        <taxon>Pseudomonadati</taxon>
        <taxon>Pseudomonadota</taxon>
        <taxon>Gammaproteobacteria</taxon>
        <taxon>Cellvibrionales</taxon>
        <taxon>Cellvibrionaceae</taxon>
        <taxon>Pseudoteredinibacter</taxon>
    </lineage>
</organism>
<proteinExistence type="inferred from homology"/>
<dbReference type="Pfam" id="PF00106">
    <property type="entry name" value="adh_short"/>
    <property type="match status" value="1"/>
</dbReference>
<dbReference type="PROSITE" id="PS01173">
    <property type="entry name" value="LIPASE_GDXG_HIS"/>
    <property type="match status" value="1"/>
</dbReference>
<dbReference type="InParanoid" id="A0A7X0MUB9"/>
<dbReference type="InterPro" id="IPR029058">
    <property type="entry name" value="AB_hydrolase_fold"/>
</dbReference>
<dbReference type="RefSeq" id="WP_166852215.1">
    <property type="nucleotide sequence ID" value="NZ_JAAONY010000001.1"/>
</dbReference>
<dbReference type="InterPro" id="IPR013094">
    <property type="entry name" value="AB_hydrolase_3"/>
</dbReference>
<dbReference type="PANTHER" id="PTHR43391:SF82">
    <property type="entry name" value="OXIDOREDUCTASE SADH-RELATED"/>
    <property type="match status" value="1"/>
</dbReference>
<accession>A0A7X0MUB9</accession>
<dbReference type="CDD" id="cd05233">
    <property type="entry name" value="SDR_c"/>
    <property type="match status" value="1"/>
</dbReference>
<dbReference type="AlphaFoldDB" id="A0A7X0MUB9"/>
<dbReference type="SUPFAM" id="SSF53474">
    <property type="entry name" value="alpha/beta-Hydrolases"/>
    <property type="match status" value="1"/>
</dbReference>
<keyword evidence="3" id="KW-0378">Hydrolase</keyword>
<protein>
    <submittedName>
        <fullName evidence="6">Acetyl esterase/lipase/NAD(P)-dependent dehydrogenase (Short-subunit alcohol dehydrogenase family)</fullName>
    </submittedName>
</protein>
<feature type="domain" description="Alpha/beta hydrolase fold-3" evidence="5">
    <location>
        <begin position="366"/>
        <end position="566"/>
    </location>
</feature>
<dbReference type="Pfam" id="PF07859">
    <property type="entry name" value="Abhydrolase_3"/>
    <property type="match status" value="1"/>
</dbReference>
<evidence type="ECO:0000313" key="6">
    <source>
        <dbReference type="EMBL" id="MBB6520113.1"/>
    </source>
</evidence>
<comment type="similarity">
    <text evidence="1">Belongs to the short-chain dehydrogenases/reductases (SDR) family.</text>
</comment>
<dbReference type="SUPFAM" id="SSF51735">
    <property type="entry name" value="NAD(P)-binding Rossmann-fold domains"/>
    <property type="match status" value="1"/>
</dbReference>
<evidence type="ECO:0000256" key="2">
    <source>
        <dbReference type="ARBA" id="ARBA00010515"/>
    </source>
</evidence>
<dbReference type="GO" id="GO:0016787">
    <property type="term" value="F:hydrolase activity"/>
    <property type="evidence" value="ECO:0007669"/>
    <property type="project" value="UniProtKB-KW"/>
</dbReference>
<evidence type="ECO:0000259" key="5">
    <source>
        <dbReference type="Pfam" id="PF07859"/>
    </source>
</evidence>
<evidence type="ECO:0000256" key="3">
    <source>
        <dbReference type="ARBA" id="ARBA00022801"/>
    </source>
</evidence>
<name>A0A7X0MUB9_9GAMM</name>
<dbReference type="EMBL" id="JACHHT010000001">
    <property type="protein sequence ID" value="MBB6520113.1"/>
    <property type="molecule type" value="Genomic_DNA"/>
</dbReference>
<dbReference type="InterPro" id="IPR036291">
    <property type="entry name" value="NAD(P)-bd_dom_sf"/>
</dbReference>
<dbReference type="Gene3D" id="3.40.50.720">
    <property type="entry name" value="NAD(P)-binding Rossmann-like Domain"/>
    <property type="match status" value="1"/>
</dbReference>
<evidence type="ECO:0000313" key="7">
    <source>
        <dbReference type="Proteomes" id="UP000528457"/>
    </source>
</evidence>
<comment type="similarity">
    <text evidence="2">Belongs to the 'GDXG' lipolytic enzyme family.</text>
</comment>
<dbReference type="PRINTS" id="PR00080">
    <property type="entry name" value="SDRFAMILY"/>
</dbReference>
<gene>
    <name evidence="6" type="ORF">HNR48_000391</name>
</gene>
<dbReference type="InterPro" id="IPR002168">
    <property type="entry name" value="Lipase_GDXG_HIS_AS"/>
</dbReference>
<dbReference type="FunFam" id="3.40.50.720:FF:000084">
    <property type="entry name" value="Short-chain dehydrogenase reductase"/>
    <property type="match status" value="1"/>
</dbReference>
<dbReference type="PANTHER" id="PTHR43391">
    <property type="entry name" value="RETINOL DEHYDROGENASE-RELATED"/>
    <property type="match status" value="1"/>
</dbReference>